<dbReference type="GO" id="GO:0005975">
    <property type="term" value="P:carbohydrate metabolic process"/>
    <property type="evidence" value="ECO:0007669"/>
    <property type="project" value="InterPro"/>
</dbReference>
<dbReference type="NCBIfam" id="NF003816">
    <property type="entry name" value="PRK05406.1-5"/>
    <property type="match status" value="1"/>
</dbReference>
<protein>
    <recommendedName>
        <fullName evidence="3">LamB/YcsF family protein</fullName>
    </recommendedName>
</protein>
<evidence type="ECO:0000313" key="2">
    <source>
        <dbReference type="Proteomes" id="UP000230790"/>
    </source>
</evidence>
<comment type="caution">
    <text evidence="1">The sequence shown here is derived from an EMBL/GenBank/DDBJ whole genome shotgun (WGS) entry which is preliminary data.</text>
</comment>
<evidence type="ECO:0000313" key="1">
    <source>
        <dbReference type="EMBL" id="PJF47468.1"/>
    </source>
</evidence>
<dbReference type="Proteomes" id="UP000230790">
    <property type="component" value="Unassembled WGS sequence"/>
</dbReference>
<evidence type="ECO:0008006" key="3">
    <source>
        <dbReference type="Google" id="ProtNLM"/>
    </source>
</evidence>
<dbReference type="SUPFAM" id="SSF88713">
    <property type="entry name" value="Glycoside hydrolase/deacetylase"/>
    <property type="match status" value="1"/>
</dbReference>
<name>A0A2M8QCG7_9CHLR</name>
<dbReference type="Gene3D" id="3.20.20.370">
    <property type="entry name" value="Glycoside hydrolase/deacetylase"/>
    <property type="match status" value="1"/>
</dbReference>
<dbReference type="PANTHER" id="PTHR30292">
    <property type="entry name" value="UNCHARACTERIZED PROTEIN YBGL-RELATED"/>
    <property type="match status" value="1"/>
</dbReference>
<dbReference type="CDD" id="cd10787">
    <property type="entry name" value="LamB_YcsF_like"/>
    <property type="match status" value="1"/>
</dbReference>
<dbReference type="InterPro" id="IPR011330">
    <property type="entry name" value="Glyco_hydro/deAcase_b/a-brl"/>
</dbReference>
<accession>A0A2M8QCG7</accession>
<dbReference type="PANTHER" id="PTHR30292:SF0">
    <property type="entry name" value="5-OXOPROLINASE SUBUNIT A"/>
    <property type="match status" value="1"/>
</dbReference>
<dbReference type="NCBIfam" id="NF003814">
    <property type="entry name" value="PRK05406.1-3"/>
    <property type="match status" value="1"/>
</dbReference>
<dbReference type="EMBL" id="PGTN01000047">
    <property type="protein sequence ID" value="PJF47468.1"/>
    <property type="molecule type" value="Genomic_DNA"/>
</dbReference>
<proteinExistence type="predicted"/>
<dbReference type="Pfam" id="PF03746">
    <property type="entry name" value="LamB_YcsF"/>
    <property type="match status" value="1"/>
</dbReference>
<gene>
    <name evidence="1" type="ORF">CUN48_08420</name>
</gene>
<organism evidence="1 2">
    <name type="scientific">Candidatus Thermofonsia Clade 3 bacterium</name>
    <dbReference type="NCBI Taxonomy" id="2364212"/>
    <lineage>
        <taxon>Bacteria</taxon>
        <taxon>Bacillati</taxon>
        <taxon>Chloroflexota</taxon>
        <taxon>Candidatus Thermofontia</taxon>
        <taxon>Candidatus Thermofonsia Clade 3</taxon>
    </lineage>
</organism>
<dbReference type="InterPro" id="IPR005501">
    <property type="entry name" value="LamB/YcsF/PxpA-like"/>
</dbReference>
<sequence>MAAIQPFSPQVILNCDCGEGMADDAAILSHITAANIACGGHAGNNDSMRTALQLCKRFGVSAGAHPSYPDRVGFGRRVLPMTPAEIVVAVREQMQALSAIASEEGVPLTHVKPHGALYNQAAAHREIADAIVHAIVAHDPGLALIGLSGSALIEAGTAAGLRVLREAFADRTYERDGSLRARNLPDALIEDNLRCLAQVESIVRHGLATAHDGTRIALRADTICIHSDTTGAAERAAFLRHRLLQVGVALVGV</sequence>
<reference evidence="1 2" key="1">
    <citation type="submission" date="2017-11" db="EMBL/GenBank/DDBJ databases">
        <title>Evolution of Phototrophy in the Chloroflexi Phylum Driven by Horizontal Gene Transfer.</title>
        <authorList>
            <person name="Ward L.M."/>
            <person name="Hemp J."/>
            <person name="Shih P.M."/>
            <person name="Mcglynn S.E."/>
            <person name="Fischer W."/>
        </authorList>
    </citation>
    <scope>NUCLEOTIDE SEQUENCE [LARGE SCALE GENOMIC DNA]</scope>
    <source>
        <strain evidence="1">JP3_7</strain>
    </source>
</reference>
<dbReference type="AlphaFoldDB" id="A0A2M8QCG7"/>